<evidence type="ECO:0000256" key="7">
    <source>
        <dbReference type="SAM" id="Phobius"/>
    </source>
</evidence>
<feature type="transmembrane region" description="Helical" evidence="7">
    <location>
        <begin position="74"/>
        <end position="94"/>
    </location>
</feature>
<dbReference type="Proteomes" id="UP000695000">
    <property type="component" value="Unplaced"/>
</dbReference>
<proteinExistence type="inferred from homology"/>
<feature type="transmembrane region" description="Helical" evidence="7">
    <location>
        <begin position="400"/>
        <end position="421"/>
    </location>
</feature>
<feature type="transmembrane region" description="Helical" evidence="7">
    <location>
        <begin position="31"/>
        <end position="53"/>
    </location>
</feature>
<evidence type="ECO:0000256" key="2">
    <source>
        <dbReference type="ARBA" id="ARBA00008924"/>
    </source>
</evidence>
<gene>
    <name evidence="10" type="primary">LOC108563432</name>
</gene>
<dbReference type="GeneID" id="108563432"/>
<evidence type="ECO:0000256" key="6">
    <source>
        <dbReference type="SAM" id="MobiDB-lite"/>
    </source>
</evidence>
<dbReference type="PANTHER" id="PTHR12459">
    <property type="entry name" value="TRANSMEMBRANE PROTEIN 135-RELATED"/>
    <property type="match status" value="1"/>
</dbReference>
<dbReference type="Pfam" id="PF15982">
    <property type="entry name" value="TMEM135_C_rich"/>
    <property type="match status" value="1"/>
</dbReference>
<name>A0ABM1MSP6_NICVS</name>
<dbReference type="PANTHER" id="PTHR12459:SF15">
    <property type="entry name" value="TRANSMEMBRANE PROTEIN 135"/>
    <property type="match status" value="1"/>
</dbReference>
<keyword evidence="5 7" id="KW-0472">Membrane</keyword>
<sequence length="480" mass="53365">MVLSKLAPIGVSCQEYVHPWTSSCSQATCGLYLWALGDALRVYSTVYILALVMKGKIPTLDELKKTIKGILQSTAFLSVNAFGYSGFLCILRAVLGHFNVYTVSGLPAFLASIFAILIERPSRRLMLALYVSNVATETVWNMLLYRNMVKSVKNGQVAIFAGSMAILLAVFKAGLHKKDGKSDSMFNIFKFVLGPYEEKDYNVRSSQSNNICRQDDQNGDASSNNGRWPTNNTNNNRKKGNAIYGLIVQALKIYKRTVHRIKCCDRHSLCPHPFSCIYYTVQGSAKMFSVGLGLQLALKVVLNLKTIFRSPQKLGDIVFQRKNLNIAAFLGGASGLFRMTMCALRRITGKDDAIHALPAGLIAGLAFFKYPDTTIALYVFWKMLQIMYNLGIDMGFLPKIPGFTNFLYCLSTAILFHAAIVEPTNLRGSYWKFLHSMSGGRIAVMDRKAMDIWGLDTSESLLKVLGKTKTKAALSWHLVQ</sequence>
<dbReference type="RefSeq" id="XP_017777596.1">
    <property type="nucleotide sequence ID" value="XM_017922107.1"/>
</dbReference>
<protein>
    <submittedName>
        <fullName evidence="10">Transmembrane protein 135-like</fullName>
    </submittedName>
</protein>
<evidence type="ECO:0000313" key="9">
    <source>
        <dbReference type="Proteomes" id="UP000695000"/>
    </source>
</evidence>
<keyword evidence="4 7" id="KW-1133">Transmembrane helix</keyword>
<keyword evidence="3 7" id="KW-0812">Transmembrane</keyword>
<accession>A0ABM1MSP6</accession>
<comment type="subcellular location">
    <subcellularLocation>
        <location evidence="1">Endomembrane system</location>
        <topology evidence="1">Multi-pass membrane protein</topology>
    </subcellularLocation>
</comment>
<dbReference type="InterPro" id="IPR031926">
    <property type="entry name" value="TMEM135_N"/>
</dbReference>
<evidence type="ECO:0000256" key="1">
    <source>
        <dbReference type="ARBA" id="ARBA00004127"/>
    </source>
</evidence>
<evidence type="ECO:0000256" key="3">
    <source>
        <dbReference type="ARBA" id="ARBA00022692"/>
    </source>
</evidence>
<feature type="transmembrane region" description="Helical" evidence="7">
    <location>
        <begin position="100"/>
        <end position="118"/>
    </location>
</feature>
<feature type="transmembrane region" description="Helical" evidence="7">
    <location>
        <begin position="324"/>
        <end position="344"/>
    </location>
</feature>
<feature type="domain" description="Transmembrane protein 135 N-terminal" evidence="8">
    <location>
        <begin position="12"/>
        <end position="142"/>
    </location>
</feature>
<evidence type="ECO:0000313" key="10">
    <source>
        <dbReference type="RefSeq" id="XP_017777596.1"/>
    </source>
</evidence>
<feature type="transmembrane region" description="Helical" evidence="7">
    <location>
        <begin position="157"/>
        <end position="175"/>
    </location>
</feature>
<feature type="transmembrane region" description="Helical" evidence="7">
    <location>
        <begin position="125"/>
        <end position="145"/>
    </location>
</feature>
<feature type="compositionally biased region" description="Low complexity" evidence="6">
    <location>
        <begin position="224"/>
        <end position="235"/>
    </location>
</feature>
<organism evidence="9 10">
    <name type="scientific">Nicrophorus vespilloides</name>
    <name type="common">Boreal carrion beetle</name>
    <dbReference type="NCBI Taxonomy" id="110193"/>
    <lineage>
        <taxon>Eukaryota</taxon>
        <taxon>Metazoa</taxon>
        <taxon>Ecdysozoa</taxon>
        <taxon>Arthropoda</taxon>
        <taxon>Hexapoda</taxon>
        <taxon>Insecta</taxon>
        <taxon>Pterygota</taxon>
        <taxon>Neoptera</taxon>
        <taxon>Endopterygota</taxon>
        <taxon>Coleoptera</taxon>
        <taxon>Polyphaga</taxon>
        <taxon>Staphyliniformia</taxon>
        <taxon>Silphidae</taxon>
        <taxon>Nicrophorinae</taxon>
        <taxon>Nicrophorus</taxon>
    </lineage>
</organism>
<evidence type="ECO:0000259" key="8">
    <source>
        <dbReference type="Pfam" id="PF15982"/>
    </source>
</evidence>
<feature type="transmembrane region" description="Helical" evidence="7">
    <location>
        <begin position="356"/>
        <end position="380"/>
    </location>
</feature>
<dbReference type="InterPro" id="IPR026749">
    <property type="entry name" value="Tmem135"/>
</dbReference>
<reference evidence="10" key="1">
    <citation type="submission" date="2025-08" db="UniProtKB">
        <authorList>
            <consortium name="RefSeq"/>
        </authorList>
    </citation>
    <scope>IDENTIFICATION</scope>
    <source>
        <tissue evidence="10">Whole Larva</tissue>
    </source>
</reference>
<comment type="similarity">
    <text evidence="2">Belongs to the TMEM135 family.</text>
</comment>
<evidence type="ECO:0000256" key="5">
    <source>
        <dbReference type="ARBA" id="ARBA00023136"/>
    </source>
</evidence>
<evidence type="ECO:0000256" key="4">
    <source>
        <dbReference type="ARBA" id="ARBA00022989"/>
    </source>
</evidence>
<feature type="region of interest" description="Disordered" evidence="6">
    <location>
        <begin position="207"/>
        <end position="236"/>
    </location>
</feature>
<keyword evidence="9" id="KW-1185">Reference proteome</keyword>